<dbReference type="RefSeq" id="WP_143234307.1">
    <property type="nucleotide sequence ID" value="NZ_VJWL01000001.1"/>
</dbReference>
<dbReference type="Proteomes" id="UP000320359">
    <property type="component" value="Unassembled WGS sequence"/>
</dbReference>
<dbReference type="EMBL" id="VJWL01000001">
    <property type="protein sequence ID" value="TRW49888.1"/>
    <property type="molecule type" value="Genomic_DNA"/>
</dbReference>
<reference evidence="1 2" key="1">
    <citation type="submission" date="2019-07" db="EMBL/GenBank/DDBJ databases">
        <authorList>
            <person name="Yang M."/>
            <person name="Zhao D."/>
            <person name="Xiang H."/>
        </authorList>
    </citation>
    <scope>NUCLEOTIDE SEQUENCE [LARGE SCALE GENOMIC DNA]</scope>
    <source>
        <strain evidence="1 2">IM1326</strain>
    </source>
</reference>
<protein>
    <submittedName>
        <fullName evidence="1">DUF3010 family protein</fullName>
    </submittedName>
</protein>
<keyword evidence="2" id="KW-1185">Reference proteome</keyword>
<dbReference type="OrthoDB" id="6214536at2"/>
<dbReference type="AlphaFoldDB" id="A0A552X4D4"/>
<sequence>MRVCGIEIKSNEAIICLMELDGDLVQIPDCRQTRFQLSKTGDQESMQKLQFALAKLFTDYRVSHVAIKERPQKGKFAGSALGFKIEAALQLIDGVTVHVMAGSEQKDILKRNPIPVDFADTGLKGFQETAFTVAYAFLMGKKYPKPQG</sequence>
<evidence type="ECO:0000313" key="1">
    <source>
        <dbReference type="EMBL" id="TRW49888.1"/>
    </source>
</evidence>
<accession>A0A552X4D4</accession>
<dbReference type="InterPro" id="IPR021378">
    <property type="entry name" value="DUF3010"/>
</dbReference>
<name>A0A552X4D4_9GAMM</name>
<organism evidence="1 2">
    <name type="scientific">Aliidiomarina halalkaliphila</name>
    <dbReference type="NCBI Taxonomy" id="2593535"/>
    <lineage>
        <taxon>Bacteria</taxon>
        <taxon>Pseudomonadati</taxon>
        <taxon>Pseudomonadota</taxon>
        <taxon>Gammaproteobacteria</taxon>
        <taxon>Alteromonadales</taxon>
        <taxon>Idiomarinaceae</taxon>
        <taxon>Aliidiomarina</taxon>
    </lineage>
</organism>
<comment type="caution">
    <text evidence="1">The sequence shown here is derived from an EMBL/GenBank/DDBJ whole genome shotgun (WGS) entry which is preliminary data.</text>
</comment>
<gene>
    <name evidence="1" type="ORF">FM042_03280</name>
</gene>
<dbReference type="Pfam" id="PF11215">
    <property type="entry name" value="DUF3010"/>
    <property type="match status" value="1"/>
</dbReference>
<proteinExistence type="predicted"/>
<evidence type="ECO:0000313" key="2">
    <source>
        <dbReference type="Proteomes" id="UP000320359"/>
    </source>
</evidence>